<sequence>NDFQSQTLLNHIFYSYLCCSLQFNGEPHSYTRFNLTQNMEGDNSQVEMKLSSDMDEEVGGNGKLGCTPKNLCILAAATLLIFIIGKTGSVEWSS</sequence>
<dbReference type="Ensembl" id="ENSDLAT00005053057.2">
    <property type="protein sequence ID" value="ENSDLAP00005049776.1"/>
    <property type="gene ID" value="ENSDLAG00005021781.2"/>
</dbReference>
<dbReference type="AlphaFoldDB" id="A0A8C4I0J4"/>
<evidence type="ECO:0000313" key="1">
    <source>
        <dbReference type="Ensembl" id="ENSDLAP00005049776.1"/>
    </source>
</evidence>
<accession>A0A8C4I0J4</accession>
<dbReference type="GeneTree" id="ENSGT00940000177628"/>
<evidence type="ECO:0000313" key="2">
    <source>
        <dbReference type="Proteomes" id="UP000694389"/>
    </source>
</evidence>
<reference evidence="1" key="2">
    <citation type="submission" date="2025-09" db="UniProtKB">
        <authorList>
            <consortium name="Ensembl"/>
        </authorList>
    </citation>
    <scope>IDENTIFICATION</scope>
</reference>
<protein>
    <submittedName>
        <fullName evidence="1">Uncharacterized protein</fullName>
    </submittedName>
</protein>
<reference evidence="1" key="1">
    <citation type="submission" date="2025-08" db="UniProtKB">
        <authorList>
            <consortium name="Ensembl"/>
        </authorList>
    </citation>
    <scope>IDENTIFICATION</scope>
</reference>
<keyword evidence="2" id="KW-1185">Reference proteome</keyword>
<organism evidence="1 2">
    <name type="scientific">Dicentrarchus labrax</name>
    <name type="common">European seabass</name>
    <name type="synonym">Morone labrax</name>
    <dbReference type="NCBI Taxonomy" id="13489"/>
    <lineage>
        <taxon>Eukaryota</taxon>
        <taxon>Metazoa</taxon>
        <taxon>Chordata</taxon>
        <taxon>Craniata</taxon>
        <taxon>Vertebrata</taxon>
        <taxon>Euteleostomi</taxon>
        <taxon>Actinopterygii</taxon>
        <taxon>Neopterygii</taxon>
        <taxon>Teleostei</taxon>
        <taxon>Neoteleostei</taxon>
        <taxon>Acanthomorphata</taxon>
        <taxon>Eupercaria</taxon>
        <taxon>Moronidae</taxon>
        <taxon>Dicentrarchus</taxon>
    </lineage>
</organism>
<dbReference type="Proteomes" id="UP000694389">
    <property type="component" value="Unassembled WGS sequence"/>
</dbReference>
<name>A0A8C4I0J4_DICLA</name>
<proteinExistence type="predicted"/>